<proteinExistence type="predicted"/>
<gene>
    <name evidence="1" type="ORF">DHETER_LOCUS5883</name>
</gene>
<accession>A0ACA9MAI9</accession>
<organism evidence="1 2">
    <name type="scientific">Dentiscutata heterogama</name>
    <dbReference type="NCBI Taxonomy" id="1316150"/>
    <lineage>
        <taxon>Eukaryota</taxon>
        <taxon>Fungi</taxon>
        <taxon>Fungi incertae sedis</taxon>
        <taxon>Mucoromycota</taxon>
        <taxon>Glomeromycotina</taxon>
        <taxon>Glomeromycetes</taxon>
        <taxon>Diversisporales</taxon>
        <taxon>Gigasporaceae</taxon>
        <taxon>Dentiscutata</taxon>
    </lineage>
</organism>
<sequence length="131" mass="15391">MKIPEDNQPEFLNGWLQAFQERYNFHHFRLHGESGSADLEAIELNLPNIIRKTDKYSLRNIYNIDETGLFYSMTPDRAKKDCIRLTIALTSNADGTHKLWPFIIGHVNKPRCFKKKTGEQLGFYYRNNQRA</sequence>
<name>A0ACA9MAI9_9GLOM</name>
<protein>
    <submittedName>
        <fullName evidence="1">3014_t:CDS:1</fullName>
    </submittedName>
</protein>
<evidence type="ECO:0000313" key="2">
    <source>
        <dbReference type="Proteomes" id="UP000789702"/>
    </source>
</evidence>
<comment type="caution">
    <text evidence="1">The sequence shown here is derived from an EMBL/GenBank/DDBJ whole genome shotgun (WGS) entry which is preliminary data.</text>
</comment>
<evidence type="ECO:0000313" key="1">
    <source>
        <dbReference type="EMBL" id="CAG8566760.1"/>
    </source>
</evidence>
<keyword evidence="2" id="KW-1185">Reference proteome</keyword>
<dbReference type="Proteomes" id="UP000789702">
    <property type="component" value="Unassembled WGS sequence"/>
</dbReference>
<dbReference type="EMBL" id="CAJVPU010006943">
    <property type="protein sequence ID" value="CAG8566760.1"/>
    <property type="molecule type" value="Genomic_DNA"/>
</dbReference>
<reference evidence="1" key="1">
    <citation type="submission" date="2021-06" db="EMBL/GenBank/DDBJ databases">
        <authorList>
            <person name="Kallberg Y."/>
            <person name="Tangrot J."/>
            <person name="Rosling A."/>
        </authorList>
    </citation>
    <scope>NUCLEOTIDE SEQUENCE</scope>
    <source>
        <strain evidence="1">IL203A</strain>
    </source>
</reference>